<organism evidence="4 5">
    <name type="scientific">Actinomyces viscosus</name>
    <dbReference type="NCBI Taxonomy" id="1656"/>
    <lineage>
        <taxon>Bacteria</taxon>
        <taxon>Bacillati</taxon>
        <taxon>Actinomycetota</taxon>
        <taxon>Actinomycetes</taxon>
        <taxon>Actinomycetales</taxon>
        <taxon>Actinomycetaceae</taxon>
        <taxon>Actinomyces</taxon>
    </lineage>
</organism>
<sequence>MHRTAFLPYDSGLRGRSVDQLVAAADSVRLGVSRFCGANRPDVVLGSVPGLPTLPAALTVGRVLRRPVVMELRDAWPDLLMSAEQWTSTTRPPSVAPEARPHQRASLVGRGARVLLPPLVTRLEREAAAVVTTTDSFARVLRSRGLRRVVTVRNTGGGVASGRGLVGRRDSDGVLHVLYLGTVGRAQGLGCAVEAASIARRRGARLVLRIVGDGAQYGQVAALARRLGAPVEMHAAVPWSQVDRHYAWADTALVSLQDWPAMSLTVPSKLYEIMAVGLHVSASVDGEARRIVEDAGCGDVAAPQDPEALAALWASLAADRSRLRVTGGQRWLTDHADAEEMADRYEDLLKQVTSD</sequence>
<evidence type="ECO:0000313" key="4">
    <source>
        <dbReference type="EMBL" id="VEI14410.1"/>
    </source>
</evidence>
<dbReference type="AlphaFoldDB" id="A0A3S4YZV2"/>
<name>A0A3S4YZV2_ACTVI</name>
<dbReference type="Proteomes" id="UP000268658">
    <property type="component" value="Chromosome"/>
</dbReference>
<proteinExistence type="predicted"/>
<evidence type="ECO:0000256" key="1">
    <source>
        <dbReference type="ARBA" id="ARBA00022676"/>
    </source>
</evidence>
<accession>A0A3S4YZV2</accession>
<protein>
    <submittedName>
        <fullName evidence="4">Putative glycosyl transferase</fullName>
    </submittedName>
</protein>
<dbReference type="Pfam" id="PF00534">
    <property type="entry name" value="Glycos_transf_1"/>
    <property type="match status" value="1"/>
</dbReference>
<dbReference type="SUPFAM" id="SSF53756">
    <property type="entry name" value="UDP-Glycosyltransferase/glycogen phosphorylase"/>
    <property type="match status" value="1"/>
</dbReference>
<dbReference type="Gene3D" id="3.40.50.2000">
    <property type="entry name" value="Glycogen Phosphorylase B"/>
    <property type="match status" value="1"/>
</dbReference>
<dbReference type="EMBL" id="LR134477">
    <property type="protein sequence ID" value="VEI14410.1"/>
    <property type="molecule type" value="Genomic_DNA"/>
</dbReference>
<dbReference type="PANTHER" id="PTHR12526">
    <property type="entry name" value="GLYCOSYLTRANSFERASE"/>
    <property type="match status" value="1"/>
</dbReference>
<gene>
    <name evidence="4" type="ORF">NCTC10951_00266</name>
</gene>
<feature type="domain" description="Glycosyl transferase family 1" evidence="3">
    <location>
        <begin position="177"/>
        <end position="321"/>
    </location>
</feature>
<dbReference type="InterPro" id="IPR001296">
    <property type="entry name" value="Glyco_trans_1"/>
</dbReference>
<keyword evidence="1" id="KW-0328">Glycosyltransferase</keyword>
<reference evidence="4 5" key="1">
    <citation type="submission" date="2018-12" db="EMBL/GenBank/DDBJ databases">
        <authorList>
            <consortium name="Pathogen Informatics"/>
        </authorList>
    </citation>
    <scope>NUCLEOTIDE SEQUENCE [LARGE SCALE GENOMIC DNA]</scope>
    <source>
        <strain evidence="4 5">NCTC10951</strain>
    </source>
</reference>
<dbReference type="GO" id="GO:0016757">
    <property type="term" value="F:glycosyltransferase activity"/>
    <property type="evidence" value="ECO:0007669"/>
    <property type="project" value="UniProtKB-KW"/>
</dbReference>
<evidence type="ECO:0000313" key="5">
    <source>
        <dbReference type="Proteomes" id="UP000268658"/>
    </source>
</evidence>
<dbReference type="KEGG" id="avc:NCTC10951_00266"/>
<keyword evidence="2 4" id="KW-0808">Transferase</keyword>
<evidence type="ECO:0000256" key="2">
    <source>
        <dbReference type="ARBA" id="ARBA00022679"/>
    </source>
</evidence>
<dbReference type="PANTHER" id="PTHR12526:SF510">
    <property type="entry name" value="D-INOSITOL 3-PHOSPHATE GLYCOSYLTRANSFERASE"/>
    <property type="match status" value="1"/>
</dbReference>
<evidence type="ECO:0000259" key="3">
    <source>
        <dbReference type="Pfam" id="PF00534"/>
    </source>
</evidence>